<dbReference type="AlphaFoldDB" id="A0A8H6NKN6"/>
<evidence type="ECO:0000256" key="4">
    <source>
        <dbReference type="PIRSR" id="PIRSR001221-2"/>
    </source>
</evidence>
<name>A0A8H6NKN6_9PEZI</name>
<evidence type="ECO:0000313" key="7">
    <source>
        <dbReference type="Proteomes" id="UP000654918"/>
    </source>
</evidence>
<evidence type="ECO:0000259" key="5">
    <source>
        <dbReference type="Pfam" id="PF01425"/>
    </source>
</evidence>
<organism evidence="6 7">
    <name type="scientific">Colletotrichum plurivorum</name>
    <dbReference type="NCBI Taxonomy" id="2175906"/>
    <lineage>
        <taxon>Eukaryota</taxon>
        <taxon>Fungi</taxon>
        <taxon>Dikarya</taxon>
        <taxon>Ascomycota</taxon>
        <taxon>Pezizomycotina</taxon>
        <taxon>Sordariomycetes</taxon>
        <taxon>Hypocreomycetidae</taxon>
        <taxon>Glomerellales</taxon>
        <taxon>Glomerellaceae</taxon>
        <taxon>Colletotrichum</taxon>
        <taxon>Colletotrichum orchidearum species complex</taxon>
    </lineage>
</organism>
<dbReference type="Proteomes" id="UP000654918">
    <property type="component" value="Unassembled WGS sequence"/>
</dbReference>
<evidence type="ECO:0000256" key="1">
    <source>
        <dbReference type="ARBA" id="ARBA00009199"/>
    </source>
</evidence>
<feature type="binding site" evidence="4">
    <location>
        <position position="174"/>
    </location>
    <ligand>
        <name>substrate</name>
    </ligand>
</feature>
<feature type="active site" description="Charge relay system" evidence="3">
    <location>
        <position position="125"/>
    </location>
</feature>
<feature type="active site" description="Charge relay system" evidence="3">
    <location>
        <position position="200"/>
    </location>
</feature>
<dbReference type="PIRSF" id="PIRSF001221">
    <property type="entry name" value="Amidase_fungi"/>
    <property type="match status" value="1"/>
</dbReference>
<dbReference type="InterPro" id="IPR023631">
    <property type="entry name" value="Amidase_dom"/>
</dbReference>
<accession>A0A8H6NKN6</accession>
<dbReference type="GO" id="GO:0016787">
    <property type="term" value="F:hydrolase activity"/>
    <property type="evidence" value="ECO:0007669"/>
    <property type="project" value="UniProtKB-KW"/>
</dbReference>
<comment type="caution">
    <text evidence="6">The sequence shown here is derived from an EMBL/GenBank/DDBJ whole genome shotgun (WGS) entry which is preliminary data.</text>
</comment>
<dbReference type="PANTHER" id="PTHR46072:SF2">
    <property type="entry name" value="AMIDASE (EUROFUNG)"/>
    <property type="match status" value="1"/>
</dbReference>
<evidence type="ECO:0000256" key="2">
    <source>
        <dbReference type="ARBA" id="ARBA00022801"/>
    </source>
</evidence>
<protein>
    <submittedName>
        <fullName evidence="6">Amidase</fullName>
    </submittedName>
</protein>
<evidence type="ECO:0000313" key="6">
    <source>
        <dbReference type="EMBL" id="KAF6837152.1"/>
    </source>
</evidence>
<reference evidence="6" key="1">
    <citation type="journal article" date="2020" name="Phytopathology">
        <title>Genome Sequence Resources of Colletotrichum truncatum, C. plurivorum, C. musicola, and C. sojae: Four Species Pathogenic to Soybean (Glycine max).</title>
        <authorList>
            <person name="Rogerio F."/>
            <person name="Boufleur T.R."/>
            <person name="Ciampi-Guillardi M."/>
            <person name="Sukno S.A."/>
            <person name="Thon M.R."/>
            <person name="Massola Junior N.S."/>
            <person name="Baroncelli R."/>
        </authorList>
    </citation>
    <scope>NUCLEOTIDE SEQUENCE</scope>
    <source>
        <strain evidence="6">LFN00145</strain>
    </source>
</reference>
<feature type="active site" description="Acyl-ester intermediate" evidence="3">
    <location>
        <position position="224"/>
    </location>
</feature>
<proteinExistence type="inferred from homology"/>
<comment type="similarity">
    <text evidence="1">Belongs to the amidase family.</text>
</comment>
<dbReference type="PANTHER" id="PTHR46072">
    <property type="entry name" value="AMIDASE-RELATED-RELATED"/>
    <property type="match status" value="1"/>
</dbReference>
<evidence type="ECO:0000256" key="3">
    <source>
        <dbReference type="PIRSR" id="PIRSR001221-1"/>
    </source>
</evidence>
<dbReference type="Pfam" id="PF01425">
    <property type="entry name" value="Amidase"/>
    <property type="match status" value="1"/>
</dbReference>
<dbReference type="InterPro" id="IPR036928">
    <property type="entry name" value="AS_sf"/>
</dbReference>
<feature type="domain" description="Amidase" evidence="5">
    <location>
        <begin position="69"/>
        <end position="528"/>
    </location>
</feature>
<feature type="binding site" evidence="4">
    <location>
        <position position="200"/>
    </location>
    <ligand>
        <name>substrate</name>
    </ligand>
</feature>
<feature type="binding site" evidence="4">
    <location>
        <begin position="221"/>
        <end position="224"/>
    </location>
    <ligand>
        <name>substrate</name>
    </ligand>
</feature>
<dbReference type="EMBL" id="WIGO01000027">
    <property type="protein sequence ID" value="KAF6837152.1"/>
    <property type="molecule type" value="Genomic_DNA"/>
</dbReference>
<keyword evidence="7" id="KW-1185">Reference proteome</keyword>
<keyword evidence="2" id="KW-0378">Hydrolase</keyword>
<dbReference type="Gene3D" id="3.90.1300.10">
    <property type="entry name" value="Amidase signature (AS) domain"/>
    <property type="match status" value="1"/>
</dbReference>
<gene>
    <name evidence="6" type="ORF">CPLU01_03264</name>
</gene>
<dbReference type="SUPFAM" id="SSF75304">
    <property type="entry name" value="Amidase signature (AS) enzymes"/>
    <property type="match status" value="1"/>
</dbReference>
<sequence>MTLITTTQPAQTWQDVVAKKRLVQAEAIAAFIASKSDNVINVDNGAITSEPDAAALVSKISRGEVTSEDVVKAYIKKAIETHKETNCFTEVVFEDALQRAKELDAHFLKNGKVIGPLHGVPVTLKDQFNVKGADSTLGYVGRSFAPAADDAVVVKMLQSLGAVVIAKTNLPQSIMWCETDNPLFGLTTNPLSKDYTPGGSTGGEGALLATEGSMLGWGTDIGGSIRIPSHMNGIYGFKPSSARLPYRGVPVSTEGQEHVPSSIGPMARSLSTIHLTMKHLINEKPWELDARCAPILWREDVYQALSSRSLTIGVLFDDGVVRPHPPVTRVLRSAVEALRAAGHEVLEWTSDLHEDCIRVMDLFYTVDGGEDIRRDVAASGEPFIPHVERLVNRGKAISVYEYWQLNRRKWELQQAYLEKWKAVRSPTTGRAVDVVLMPPMPHSAVPHGGCRWVGYTKVWNFLDYPSLVIPGGKVCEADVGAAWDAEVRGVEDEWNRKLWEDNRDEMASLGLPVGVQIVGRKLEEEAVLAAGKVVDQVLRDAK</sequence>